<evidence type="ECO:0008006" key="3">
    <source>
        <dbReference type="Google" id="ProtNLM"/>
    </source>
</evidence>
<protein>
    <recommendedName>
        <fullName evidence="3">Organic solvent tolerance protein OstA</fullName>
    </recommendedName>
</protein>
<evidence type="ECO:0000313" key="1">
    <source>
        <dbReference type="EMBL" id="KGF46893.1"/>
    </source>
</evidence>
<dbReference type="InterPro" id="IPR050218">
    <property type="entry name" value="LptD"/>
</dbReference>
<dbReference type="GO" id="GO:0009279">
    <property type="term" value="C:cell outer membrane"/>
    <property type="evidence" value="ECO:0007669"/>
    <property type="project" value="TreeGrafter"/>
</dbReference>
<dbReference type="PANTHER" id="PTHR30189:SF1">
    <property type="entry name" value="LPS-ASSEMBLY PROTEIN LPTD"/>
    <property type="match status" value="1"/>
</dbReference>
<organism evidence="1 2">
    <name type="scientific">Veillonella montpellierensis DNF00314</name>
    <dbReference type="NCBI Taxonomy" id="1401067"/>
    <lineage>
        <taxon>Bacteria</taxon>
        <taxon>Bacillati</taxon>
        <taxon>Bacillota</taxon>
        <taxon>Negativicutes</taxon>
        <taxon>Veillonellales</taxon>
        <taxon>Veillonellaceae</taxon>
        <taxon>Veillonella</taxon>
    </lineage>
</organism>
<accession>A0A096AIF7</accession>
<reference evidence="1 2" key="1">
    <citation type="submission" date="2014-07" db="EMBL/GenBank/DDBJ databases">
        <authorList>
            <person name="McCorrison J."/>
            <person name="Sanka R."/>
            <person name="Torralba M."/>
            <person name="Gillis M."/>
            <person name="Haft D.H."/>
            <person name="Methe B."/>
            <person name="Sutton G."/>
            <person name="Nelson K.E."/>
        </authorList>
    </citation>
    <scope>NUCLEOTIDE SEQUENCE [LARGE SCALE GENOMIC DNA]</scope>
    <source>
        <strain evidence="1 2">DNF00314</strain>
    </source>
</reference>
<evidence type="ECO:0000313" key="2">
    <source>
        <dbReference type="Proteomes" id="UP000029628"/>
    </source>
</evidence>
<sequence length="513" mass="59220">MQAPGEVKTKGAVIMAEDTRPIYQEQLDRALDAYPGQISGRSDTDHDVLEVKPASIRVLRDEKSIYDGSVKDGLPTRIDANHMKYYDTTGYVTADGNVVIRRANQTVTTELVSGNTKTGTYEIKSGYTLRETGQAPKEVEGQVLTYQMETGNMTSQSAHGYVEPYYFKAYQIRYIDGVGYIQNGWITSKHAMAFTHTPDYHIRGERIEVHPNDKMIIQRPSFWIKNTKILSLPKYIISLRNDKKGTISIFSLLPVPSYNSNGLSLHGRLTYPLGTRGETYIDYTWSSRNGLVPVIGYRHYVPWGMASVSYSKEENTFWNHSVWVTKRPELAVDTHTYHIGRTPMTVRGSASIGYWTEGDVKGMHRKEHIELSHDAITWSHGRYSCRFYGGYQHDAYGATRTVRRMPYWGVKQTSHITDKWQVWAAYEHRYVTKSEISPYPFDRIEIPRNIVVGTSYQLTRLDRMSLNTQTDAQTGKMVYRDWTWERDLHSLKAFLTYREKQKKWKCTIRLKDF</sequence>
<dbReference type="PANTHER" id="PTHR30189">
    <property type="entry name" value="LPS-ASSEMBLY PROTEIN"/>
    <property type="match status" value="1"/>
</dbReference>
<keyword evidence="2" id="KW-1185">Reference proteome</keyword>
<comment type="caution">
    <text evidence="1">The sequence shown here is derived from an EMBL/GenBank/DDBJ whole genome shotgun (WGS) entry which is preliminary data.</text>
</comment>
<proteinExistence type="predicted"/>
<dbReference type="EMBL" id="JRNT01000024">
    <property type="protein sequence ID" value="KGF46893.1"/>
    <property type="molecule type" value="Genomic_DNA"/>
</dbReference>
<dbReference type="AlphaFoldDB" id="A0A096AIF7"/>
<dbReference type="Gene3D" id="2.60.450.10">
    <property type="entry name" value="Lipopolysaccharide (LPS) transport protein A like domain"/>
    <property type="match status" value="1"/>
</dbReference>
<dbReference type="eggNOG" id="COG1452">
    <property type="taxonomic scope" value="Bacteria"/>
</dbReference>
<dbReference type="Proteomes" id="UP000029628">
    <property type="component" value="Unassembled WGS sequence"/>
</dbReference>
<gene>
    <name evidence="1" type="ORF">HMPREF0872_06545</name>
</gene>
<name>A0A096AIF7_9FIRM</name>
<dbReference type="GO" id="GO:1990351">
    <property type="term" value="C:transporter complex"/>
    <property type="evidence" value="ECO:0007669"/>
    <property type="project" value="TreeGrafter"/>
</dbReference>